<keyword evidence="2" id="KW-1133">Transmembrane helix</keyword>
<protein>
    <submittedName>
        <fullName evidence="3">Uncharacterized protein</fullName>
    </submittedName>
</protein>
<sequence>MHLSKSLTKKRLVLLFIVITVVLIVSGSGLYYLEINKKPTNSTQNSSKEQPQQTNQSKSQSSQSFAYILVAYKGQVFGAKVPKGWSITDNESGIDIMDPADNNTGATGAVAVGWYGYQTPDGFISFMVQAVGGTNMKVENESAEESVKDPCNNLTWKMKTKTFTFQKNGKTLKAKASAGVLNGYGQFMGMIIAFQTTPDKWSKWAPTLERVAQSITIINPSKAGGIDKVRLPTAADLSNDSSPLMEAWEYRSKSQEKTSHEFSDAIMGQESDLVSPSTGQSFILPLSSYDPTVGGYRNPNKPSEILKDTYQ</sequence>
<name>A0A1G1W5P4_9BACT</name>
<accession>A0A1G1W5P4</accession>
<reference evidence="3 4" key="1">
    <citation type="journal article" date="2016" name="Nat. Commun.">
        <title>Thousands of microbial genomes shed light on interconnected biogeochemical processes in an aquifer system.</title>
        <authorList>
            <person name="Anantharaman K."/>
            <person name="Brown C.T."/>
            <person name="Hug L.A."/>
            <person name="Sharon I."/>
            <person name="Castelle C.J."/>
            <person name="Probst A.J."/>
            <person name="Thomas B.C."/>
            <person name="Singh A."/>
            <person name="Wilkins M.J."/>
            <person name="Karaoz U."/>
            <person name="Brodie E.L."/>
            <person name="Williams K.H."/>
            <person name="Hubbard S.S."/>
            <person name="Banfield J.F."/>
        </authorList>
    </citation>
    <scope>NUCLEOTIDE SEQUENCE [LARGE SCALE GENOMIC DNA]</scope>
</reference>
<evidence type="ECO:0000313" key="4">
    <source>
        <dbReference type="Proteomes" id="UP000176631"/>
    </source>
</evidence>
<dbReference type="STRING" id="1802593.A2172_03295"/>
<evidence type="ECO:0000313" key="3">
    <source>
        <dbReference type="EMBL" id="OGY22934.1"/>
    </source>
</evidence>
<feature type="transmembrane region" description="Helical" evidence="2">
    <location>
        <begin position="12"/>
        <end position="33"/>
    </location>
</feature>
<keyword evidence="2" id="KW-0472">Membrane</keyword>
<evidence type="ECO:0000256" key="2">
    <source>
        <dbReference type="SAM" id="Phobius"/>
    </source>
</evidence>
<dbReference type="Proteomes" id="UP000176631">
    <property type="component" value="Unassembled WGS sequence"/>
</dbReference>
<comment type="caution">
    <text evidence="3">The sequence shown here is derived from an EMBL/GenBank/DDBJ whole genome shotgun (WGS) entry which is preliminary data.</text>
</comment>
<gene>
    <name evidence="3" type="ORF">A2172_03295</name>
</gene>
<feature type="compositionally biased region" description="Low complexity" evidence="1">
    <location>
        <begin position="50"/>
        <end position="60"/>
    </location>
</feature>
<evidence type="ECO:0000256" key="1">
    <source>
        <dbReference type="SAM" id="MobiDB-lite"/>
    </source>
</evidence>
<dbReference type="AlphaFoldDB" id="A0A1G1W5P4"/>
<dbReference type="EMBL" id="MHCP01000030">
    <property type="protein sequence ID" value="OGY22934.1"/>
    <property type="molecule type" value="Genomic_DNA"/>
</dbReference>
<feature type="region of interest" description="Disordered" evidence="1">
    <location>
        <begin position="40"/>
        <end position="60"/>
    </location>
</feature>
<feature type="compositionally biased region" description="Polar residues" evidence="1">
    <location>
        <begin position="40"/>
        <end position="49"/>
    </location>
</feature>
<organism evidence="3 4">
    <name type="scientific">Candidatus Woykebacteria bacterium RBG_13_40_15</name>
    <dbReference type="NCBI Taxonomy" id="1802593"/>
    <lineage>
        <taxon>Bacteria</taxon>
        <taxon>Candidatus Woykeibacteriota</taxon>
    </lineage>
</organism>
<keyword evidence="2" id="KW-0812">Transmembrane</keyword>
<proteinExistence type="predicted"/>